<comment type="caution">
    <text evidence="7">The sequence shown here is derived from an EMBL/GenBank/DDBJ whole genome shotgun (WGS) entry which is preliminary data.</text>
</comment>
<accession>A0AAD9RHX2</accession>
<name>A0AAD9RHX2_9HYME</name>
<feature type="transmembrane region" description="Helical" evidence="6">
    <location>
        <begin position="135"/>
        <end position="161"/>
    </location>
</feature>
<dbReference type="InterPro" id="IPR036259">
    <property type="entry name" value="MFS_trans_sf"/>
</dbReference>
<organism evidence="7 8">
    <name type="scientific">Odynerus spinipes</name>
    <dbReference type="NCBI Taxonomy" id="1348599"/>
    <lineage>
        <taxon>Eukaryota</taxon>
        <taxon>Metazoa</taxon>
        <taxon>Ecdysozoa</taxon>
        <taxon>Arthropoda</taxon>
        <taxon>Hexapoda</taxon>
        <taxon>Insecta</taxon>
        <taxon>Pterygota</taxon>
        <taxon>Neoptera</taxon>
        <taxon>Endopterygota</taxon>
        <taxon>Hymenoptera</taxon>
        <taxon>Apocrita</taxon>
        <taxon>Aculeata</taxon>
        <taxon>Vespoidea</taxon>
        <taxon>Vespidae</taxon>
        <taxon>Eumeninae</taxon>
        <taxon>Odynerus</taxon>
    </lineage>
</organism>
<evidence type="ECO:0000256" key="2">
    <source>
        <dbReference type="ARBA" id="ARBA00004236"/>
    </source>
</evidence>
<dbReference type="SUPFAM" id="SSF103473">
    <property type="entry name" value="MFS general substrate transporter"/>
    <property type="match status" value="1"/>
</dbReference>
<evidence type="ECO:0000256" key="6">
    <source>
        <dbReference type="SAM" id="Phobius"/>
    </source>
</evidence>
<reference evidence="7" key="2">
    <citation type="journal article" date="2023" name="Commun. Biol.">
        <title>Intrasexual cuticular hydrocarbon dimorphism in a wasp sheds light on hydrocarbon biosynthesis genes in Hymenoptera.</title>
        <authorList>
            <person name="Moris V.C."/>
            <person name="Podsiadlowski L."/>
            <person name="Martin S."/>
            <person name="Oeyen J.P."/>
            <person name="Donath A."/>
            <person name="Petersen M."/>
            <person name="Wilbrandt J."/>
            <person name="Misof B."/>
            <person name="Liedtke D."/>
            <person name="Thamm M."/>
            <person name="Scheiner R."/>
            <person name="Schmitt T."/>
            <person name="Niehuis O."/>
        </authorList>
    </citation>
    <scope>NUCLEOTIDE SEQUENCE</scope>
    <source>
        <strain evidence="7">GBR_01_08_01A</strain>
    </source>
</reference>
<reference evidence="7" key="1">
    <citation type="submission" date="2021-08" db="EMBL/GenBank/DDBJ databases">
        <authorList>
            <person name="Misof B."/>
            <person name="Oliver O."/>
            <person name="Podsiadlowski L."/>
            <person name="Donath A."/>
            <person name="Peters R."/>
            <person name="Mayer C."/>
            <person name="Rust J."/>
            <person name="Gunkel S."/>
            <person name="Lesny P."/>
            <person name="Martin S."/>
            <person name="Oeyen J.P."/>
            <person name="Petersen M."/>
            <person name="Panagiotis P."/>
            <person name="Wilbrandt J."/>
            <person name="Tanja T."/>
        </authorList>
    </citation>
    <scope>NUCLEOTIDE SEQUENCE</scope>
    <source>
        <strain evidence="7">GBR_01_08_01A</strain>
        <tissue evidence="7">Thorax + abdomen</tissue>
    </source>
</reference>
<feature type="transmembrane region" description="Helical" evidence="6">
    <location>
        <begin position="173"/>
        <end position="195"/>
    </location>
</feature>
<dbReference type="PRINTS" id="PR01035">
    <property type="entry name" value="TCRTETA"/>
</dbReference>
<dbReference type="Proteomes" id="UP001258017">
    <property type="component" value="Unassembled WGS sequence"/>
</dbReference>
<evidence type="ECO:0000256" key="3">
    <source>
        <dbReference type="ARBA" id="ARBA00022692"/>
    </source>
</evidence>
<feature type="transmembrane region" description="Helical" evidence="6">
    <location>
        <begin position="261"/>
        <end position="286"/>
    </location>
</feature>
<keyword evidence="3 6" id="KW-0812">Transmembrane</keyword>
<dbReference type="Gene3D" id="1.20.1250.20">
    <property type="entry name" value="MFS general substrate transporter like domains"/>
    <property type="match status" value="1"/>
</dbReference>
<keyword evidence="8" id="KW-1185">Reference proteome</keyword>
<evidence type="ECO:0000256" key="5">
    <source>
        <dbReference type="ARBA" id="ARBA00023136"/>
    </source>
</evidence>
<feature type="transmembrane region" description="Helical" evidence="6">
    <location>
        <begin position="201"/>
        <end position="222"/>
    </location>
</feature>
<feature type="transmembrane region" description="Helical" evidence="6">
    <location>
        <begin position="107"/>
        <end position="129"/>
    </location>
</feature>
<evidence type="ECO:0000313" key="7">
    <source>
        <dbReference type="EMBL" id="KAK2580079.1"/>
    </source>
</evidence>
<keyword evidence="4 6" id="KW-1133">Transmembrane helix</keyword>
<evidence type="ECO:0000256" key="1">
    <source>
        <dbReference type="ARBA" id="ARBA00004141"/>
    </source>
</evidence>
<dbReference type="GO" id="GO:0022857">
    <property type="term" value="F:transmembrane transporter activity"/>
    <property type="evidence" value="ECO:0007669"/>
    <property type="project" value="InterPro"/>
</dbReference>
<feature type="transmembrane region" description="Helical" evidence="6">
    <location>
        <begin position="423"/>
        <end position="446"/>
    </location>
</feature>
<gene>
    <name evidence="7" type="ORF">KPH14_012362</name>
</gene>
<feature type="transmembrane region" description="Helical" evidence="6">
    <location>
        <begin position="329"/>
        <end position="349"/>
    </location>
</feature>
<sequence>MAIVIKWQRYLSIQPPLMLLIFALSVTGTILADITVYRTCTTLLGINQTECSILHQNGSSKEALRIDALVQPQVSLMSMSKSLIQSLLPAFLSFFVGPWSDKYGRKPLLLAGYIGQSITYCLLLLMTIWDINPWYFLIAYVPSACLGGFCIIILASFCYISDISVENDRAWHLAYLQISISFGFMLGIFTGPLVYKQYGYVSVFSLAAMCVVVAGLYVLLFVPETVQSTSRVMWTTLFDINHVKDLFSTCTKKRDGFDRCIVWCCMAYLVLNVLIMEGSISVAYLFSNARLGWDVGQFSTYMVANIGLGMIGTLIGVKIFGSLAGFSEICLAILASVSSLTGALVQAFTWLSWHMYLAVIISMFGDISGPALRAILSKSVPPSDTGKVFSLIVSMETIMPVGATSLYAMVFSHYLPPIYPSPVWLVSSILFFIMVILLICVQIRIIKTNTSQYRVLLQDSE</sequence>
<evidence type="ECO:0008006" key="9">
    <source>
        <dbReference type="Google" id="ProtNLM"/>
    </source>
</evidence>
<dbReference type="InterPro" id="IPR001958">
    <property type="entry name" value="Tet-R_TetA/multi-R_MdtG-like"/>
</dbReference>
<feature type="transmembrane region" description="Helical" evidence="6">
    <location>
        <begin position="388"/>
        <end position="411"/>
    </location>
</feature>
<dbReference type="Pfam" id="PF07690">
    <property type="entry name" value="MFS_1"/>
    <property type="match status" value="1"/>
</dbReference>
<evidence type="ECO:0000256" key="4">
    <source>
        <dbReference type="ARBA" id="ARBA00022989"/>
    </source>
</evidence>
<protein>
    <recommendedName>
        <fullName evidence="9">Proton-coupled folate transporter</fullName>
    </recommendedName>
</protein>
<comment type="subcellular location">
    <subcellularLocation>
        <location evidence="2">Cell membrane</location>
    </subcellularLocation>
    <subcellularLocation>
        <location evidence="1">Membrane</location>
        <topology evidence="1">Multi-pass membrane protein</topology>
    </subcellularLocation>
</comment>
<feature type="transmembrane region" description="Helical" evidence="6">
    <location>
        <begin position="355"/>
        <end position="376"/>
    </location>
</feature>
<feature type="transmembrane region" description="Helical" evidence="6">
    <location>
        <begin position="298"/>
        <end position="317"/>
    </location>
</feature>
<dbReference type="EMBL" id="JAIFRP010000062">
    <property type="protein sequence ID" value="KAK2580079.1"/>
    <property type="molecule type" value="Genomic_DNA"/>
</dbReference>
<dbReference type="PANTHER" id="PTHR23507:SF39">
    <property type="entry name" value="GH23453P-RELATED"/>
    <property type="match status" value="1"/>
</dbReference>
<evidence type="ECO:0000313" key="8">
    <source>
        <dbReference type="Proteomes" id="UP001258017"/>
    </source>
</evidence>
<dbReference type="GO" id="GO:0016020">
    <property type="term" value="C:membrane"/>
    <property type="evidence" value="ECO:0007669"/>
    <property type="project" value="UniProtKB-SubCell"/>
</dbReference>
<keyword evidence="5 6" id="KW-0472">Membrane</keyword>
<dbReference type="AlphaFoldDB" id="A0AAD9RHX2"/>
<dbReference type="InterPro" id="IPR011701">
    <property type="entry name" value="MFS"/>
</dbReference>
<proteinExistence type="predicted"/>
<dbReference type="PANTHER" id="PTHR23507">
    <property type="entry name" value="ZGC:174356"/>
    <property type="match status" value="1"/>
</dbReference>